<name>A0A0C9ULG6_SPHS4</name>
<protein>
    <submittedName>
        <fullName evidence="1">Uncharacterized protein</fullName>
    </submittedName>
</protein>
<evidence type="ECO:0000313" key="2">
    <source>
        <dbReference type="Proteomes" id="UP000054279"/>
    </source>
</evidence>
<organism evidence="1 2">
    <name type="scientific">Sphaerobolus stellatus (strain SS14)</name>
    <dbReference type="NCBI Taxonomy" id="990650"/>
    <lineage>
        <taxon>Eukaryota</taxon>
        <taxon>Fungi</taxon>
        <taxon>Dikarya</taxon>
        <taxon>Basidiomycota</taxon>
        <taxon>Agaricomycotina</taxon>
        <taxon>Agaricomycetes</taxon>
        <taxon>Phallomycetidae</taxon>
        <taxon>Geastrales</taxon>
        <taxon>Sphaerobolaceae</taxon>
        <taxon>Sphaerobolus</taxon>
    </lineage>
</organism>
<dbReference type="AlphaFoldDB" id="A0A0C9ULG6"/>
<sequence>MTGFNVDYFALPSNNHPPLWNLFIEFLRNFNSIEGPSVAQLECLGNMVYAKDFDIFRRLPNLTHASIGFEKETFDSQNIKTWMLTHLNVRLVKIVKKGKGSYEVTAMTEVKQLYLILSKLGQLKELTHLGCLLARELFDLGRVPEDVQMATFYIRKLKYIEVFYSGQTGDELAGTVGKGGKWARIFRNGNNDCKRYKILKGGELSDLYWYRFDQVLCQ</sequence>
<gene>
    <name evidence="1" type="ORF">M422DRAFT_55601</name>
</gene>
<evidence type="ECO:0000313" key="1">
    <source>
        <dbReference type="EMBL" id="KIJ26301.1"/>
    </source>
</evidence>
<dbReference type="HOGENOM" id="CLU_1267599_0_0_1"/>
<dbReference type="EMBL" id="KN837375">
    <property type="protein sequence ID" value="KIJ26301.1"/>
    <property type="molecule type" value="Genomic_DNA"/>
</dbReference>
<proteinExistence type="predicted"/>
<accession>A0A0C9ULG6</accession>
<dbReference type="Proteomes" id="UP000054279">
    <property type="component" value="Unassembled WGS sequence"/>
</dbReference>
<reference evidence="1 2" key="1">
    <citation type="submission" date="2014-06" db="EMBL/GenBank/DDBJ databases">
        <title>Evolutionary Origins and Diversification of the Mycorrhizal Mutualists.</title>
        <authorList>
            <consortium name="DOE Joint Genome Institute"/>
            <consortium name="Mycorrhizal Genomics Consortium"/>
            <person name="Kohler A."/>
            <person name="Kuo A."/>
            <person name="Nagy L.G."/>
            <person name="Floudas D."/>
            <person name="Copeland A."/>
            <person name="Barry K.W."/>
            <person name="Cichocki N."/>
            <person name="Veneault-Fourrey C."/>
            <person name="LaButti K."/>
            <person name="Lindquist E.A."/>
            <person name="Lipzen A."/>
            <person name="Lundell T."/>
            <person name="Morin E."/>
            <person name="Murat C."/>
            <person name="Riley R."/>
            <person name="Ohm R."/>
            <person name="Sun H."/>
            <person name="Tunlid A."/>
            <person name="Henrissat B."/>
            <person name="Grigoriev I.V."/>
            <person name="Hibbett D.S."/>
            <person name="Martin F."/>
        </authorList>
    </citation>
    <scope>NUCLEOTIDE SEQUENCE [LARGE SCALE GENOMIC DNA]</scope>
    <source>
        <strain evidence="1 2">SS14</strain>
    </source>
</reference>
<keyword evidence="2" id="KW-1185">Reference proteome</keyword>